<feature type="compositionally biased region" description="Polar residues" evidence="1">
    <location>
        <begin position="132"/>
        <end position="142"/>
    </location>
</feature>
<sequence length="168" mass="19242">MNTPIKVQQKVFAKKTHRKHSEPLDDWDISEDVLSESFILVPRSKEVTEKKIASSFGVSKVCSEHESFCTTPAEPSYELKKNLQIPHSKFRKCSMKSESDDESSEECHMSLQSEISSLLQQLIQRKKKKNSDMSLNSKSESTPFVMKKSNFHQCNQNDSSEKSEHQGE</sequence>
<dbReference type="AlphaFoldDB" id="A0AAD1UPA3"/>
<reference evidence="2" key="1">
    <citation type="submission" date="2023-07" db="EMBL/GenBank/DDBJ databases">
        <authorList>
            <consortium name="AG Swart"/>
            <person name="Singh M."/>
            <person name="Singh A."/>
            <person name="Seah K."/>
            <person name="Emmerich C."/>
        </authorList>
    </citation>
    <scope>NUCLEOTIDE SEQUENCE</scope>
    <source>
        <strain evidence="2">DP1</strain>
    </source>
</reference>
<evidence type="ECO:0000313" key="2">
    <source>
        <dbReference type="EMBL" id="CAI2368779.1"/>
    </source>
</evidence>
<feature type="region of interest" description="Disordered" evidence="1">
    <location>
        <begin position="126"/>
        <end position="168"/>
    </location>
</feature>
<dbReference type="Proteomes" id="UP001295684">
    <property type="component" value="Unassembled WGS sequence"/>
</dbReference>
<feature type="region of interest" description="Disordered" evidence="1">
    <location>
        <begin position="90"/>
        <end position="110"/>
    </location>
</feature>
<gene>
    <name evidence="2" type="ORF">ECRASSUSDP1_LOCUS10075</name>
</gene>
<accession>A0AAD1UPA3</accession>
<comment type="caution">
    <text evidence="2">The sequence shown here is derived from an EMBL/GenBank/DDBJ whole genome shotgun (WGS) entry which is preliminary data.</text>
</comment>
<feature type="compositionally biased region" description="Basic and acidic residues" evidence="1">
    <location>
        <begin position="159"/>
        <end position="168"/>
    </location>
</feature>
<proteinExistence type="predicted"/>
<protein>
    <submittedName>
        <fullName evidence="2">Uncharacterized protein</fullName>
    </submittedName>
</protein>
<name>A0AAD1UPA3_EUPCR</name>
<evidence type="ECO:0000313" key="3">
    <source>
        <dbReference type="Proteomes" id="UP001295684"/>
    </source>
</evidence>
<dbReference type="EMBL" id="CAMPGE010009920">
    <property type="protein sequence ID" value="CAI2368779.1"/>
    <property type="molecule type" value="Genomic_DNA"/>
</dbReference>
<evidence type="ECO:0000256" key="1">
    <source>
        <dbReference type="SAM" id="MobiDB-lite"/>
    </source>
</evidence>
<organism evidence="2 3">
    <name type="scientific">Euplotes crassus</name>
    <dbReference type="NCBI Taxonomy" id="5936"/>
    <lineage>
        <taxon>Eukaryota</taxon>
        <taxon>Sar</taxon>
        <taxon>Alveolata</taxon>
        <taxon>Ciliophora</taxon>
        <taxon>Intramacronucleata</taxon>
        <taxon>Spirotrichea</taxon>
        <taxon>Hypotrichia</taxon>
        <taxon>Euplotida</taxon>
        <taxon>Euplotidae</taxon>
        <taxon>Moneuplotes</taxon>
    </lineage>
</organism>
<keyword evidence="3" id="KW-1185">Reference proteome</keyword>